<comment type="caution">
    <text evidence="3">The sequence shown here is derived from an EMBL/GenBank/DDBJ whole genome shotgun (WGS) entry which is preliminary data.</text>
</comment>
<keyword evidence="2" id="KW-1133">Transmembrane helix</keyword>
<keyword evidence="4" id="KW-1185">Reference proteome</keyword>
<feature type="region of interest" description="Disordered" evidence="1">
    <location>
        <begin position="1"/>
        <end position="32"/>
    </location>
</feature>
<evidence type="ECO:0000256" key="2">
    <source>
        <dbReference type="SAM" id="Phobius"/>
    </source>
</evidence>
<feature type="transmembrane region" description="Helical" evidence="2">
    <location>
        <begin position="105"/>
        <end position="124"/>
    </location>
</feature>
<protein>
    <submittedName>
        <fullName evidence="3">Uncharacterized protein</fullName>
    </submittedName>
</protein>
<reference evidence="3" key="1">
    <citation type="submission" date="2020-06" db="EMBL/GenBank/DDBJ databases">
        <authorList>
            <consortium name="Plant Systems Biology data submission"/>
        </authorList>
    </citation>
    <scope>NUCLEOTIDE SEQUENCE</scope>
    <source>
        <strain evidence="3">D6</strain>
    </source>
</reference>
<organism evidence="3 4">
    <name type="scientific">Seminavis robusta</name>
    <dbReference type="NCBI Taxonomy" id="568900"/>
    <lineage>
        <taxon>Eukaryota</taxon>
        <taxon>Sar</taxon>
        <taxon>Stramenopiles</taxon>
        <taxon>Ochrophyta</taxon>
        <taxon>Bacillariophyta</taxon>
        <taxon>Bacillariophyceae</taxon>
        <taxon>Bacillariophycidae</taxon>
        <taxon>Naviculales</taxon>
        <taxon>Naviculaceae</taxon>
        <taxon>Seminavis</taxon>
    </lineage>
</organism>
<name>A0A9N8EZA0_9STRA</name>
<proteinExistence type="predicted"/>
<keyword evidence="2" id="KW-0812">Transmembrane</keyword>
<gene>
    <name evidence="3" type="ORF">SEMRO_2395_G325940.1</name>
</gene>
<evidence type="ECO:0000313" key="4">
    <source>
        <dbReference type="Proteomes" id="UP001153069"/>
    </source>
</evidence>
<dbReference type="Proteomes" id="UP001153069">
    <property type="component" value="Unassembled WGS sequence"/>
</dbReference>
<dbReference type="EMBL" id="CAICTM010002393">
    <property type="protein sequence ID" value="CAB9529065.1"/>
    <property type="molecule type" value="Genomic_DNA"/>
</dbReference>
<sequence length="188" mass="20509">MTLQDDTPKWVDSEAAESNDPTCSSNADTEAVKPVPPAADDEDFEVTSSSFQAIRTLTLCARFWRWVSIAVNLMFGILSLVASSMMLFAGLTHEISGAHKMQGEAGVVIAFILLLTASGSGIYGAMKFRSCFVFVPLLAYVSFSGIGLVTHNWSDFVLYLLFAIPQVMLIREIRRGVYADGGQLEQLV</sequence>
<feature type="compositionally biased region" description="Basic and acidic residues" evidence="1">
    <location>
        <begin position="1"/>
        <end position="12"/>
    </location>
</feature>
<feature type="transmembrane region" description="Helical" evidence="2">
    <location>
        <begin position="63"/>
        <end position="85"/>
    </location>
</feature>
<feature type="compositionally biased region" description="Polar residues" evidence="1">
    <location>
        <begin position="19"/>
        <end position="28"/>
    </location>
</feature>
<evidence type="ECO:0000256" key="1">
    <source>
        <dbReference type="SAM" id="MobiDB-lite"/>
    </source>
</evidence>
<dbReference type="AlphaFoldDB" id="A0A9N8EZA0"/>
<evidence type="ECO:0000313" key="3">
    <source>
        <dbReference type="EMBL" id="CAB9529065.1"/>
    </source>
</evidence>
<feature type="transmembrane region" description="Helical" evidence="2">
    <location>
        <begin position="131"/>
        <end position="150"/>
    </location>
</feature>
<accession>A0A9N8EZA0</accession>
<keyword evidence="2" id="KW-0472">Membrane</keyword>